<name>W6Q7X5_PENRF</name>
<gene>
    <name evidence="1" type="ORF">PROQFM164_S02g002257</name>
</gene>
<evidence type="ECO:0000313" key="1">
    <source>
        <dbReference type="EMBL" id="CDM32106.1"/>
    </source>
</evidence>
<organism evidence="1 2">
    <name type="scientific">Penicillium roqueforti (strain FM164)</name>
    <dbReference type="NCBI Taxonomy" id="1365484"/>
    <lineage>
        <taxon>Eukaryota</taxon>
        <taxon>Fungi</taxon>
        <taxon>Dikarya</taxon>
        <taxon>Ascomycota</taxon>
        <taxon>Pezizomycotina</taxon>
        <taxon>Eurotiomycetes</taxon>
        <taxon>Eurotiomycetidae</taxon>
        <taxon>Eurotiales</taxon>
        <taxon>Aspergillaceae</taxon>
        <taxon>Penicillium</taxon>
    </lineage>
</organism>
<dbReference type="AlphaFoldDB" id="W6Q7X5"/>
<evidence type="ECO:0000313" key="2">
    <source>
        <dbReference type="Proteomes" id="UP000030686"/>
    </source>
</evidence>
<accession>W6Q7X5</accession>
<reference evidence="1" key="1">
    <citation type="journal article" date="2014" name="Nat. Commun.">
        <title>Multiple recent horizontal transfers of a large genomic region in cheese making fungi.</title>
        <authorList>
            <person name="Cheeseman K."/>
            <person name="Ropars J."/>
            <person name="Renault P."/>
            <person name="Dupont J."/>
            <person name="Gouzy J."/>
            <person name="Branca A."/>
            <person name="Abraham A.L."/>
            <person name="Ceppi M."/>
            <person name="Conseiller E."/>
            <person name="Debuchy R."/>
            <person name="Malagnac F."/>
            <person name="Goarin A."/>
            <person name="Silar P."/>
            <person name="Lacoste S."/>
            <person name="Sallet E."/>
            <person name="Bensimon A."/>
            <person name="Giraud T."/>
            <person name="Brygoo Y."/>
        </authorList>
    </citation>
    <scope>NUCLEOTIDE SEQUENCE [LARGE SCALE GENOMIC DNA]</scope>
    <source>
        <strain evidence="1">FM164</strain>
    </source>
</reference>
<proteinExistence type="predicted"/>
<protein>
    <submittedName>
        <fullName evidence="1">Genomic scaffold, ProqFM164S02</fullName>
    </submittedName>
</protein>
<keyword evidence="2" id="KW-1185">Reference proteome</keyword>
<sequence>MCPHWHLEPWQPAAHPPSVPLVTGESAVECPRQLSSTVVPHCRPRRVPIVPGESGVEVLVS</sequence>
<dbReference type="EMBL" id="HG792016">
    <property type="protein sequence ID" value="CDM32106.1"/>
    <property type="molecule type" value="Genomic_DNA"/>
</dbReference>
<dbReference type="Proteomes" id="UP000030686">
    <property type="component" value="Unassembled WGS sequence"/>
</dbReference>